<feature type="transmembrane region" description="Helical" evidence="9">
    <location>
        <begin position="374"/>
        <end position="395"/>
    </location>
</feature>
<dbReference type="OrthoDB" id="5241882at2"/>
<evidence type="ECO:0000259" key="11">
    <source>
        <dbReference type="Pfam" id="PF24878"/>
    </source>
</evidence>
<dbReference type="InterPro" id="IPR050297">
    <property type="entry name" value="LipidA_mod_glycosyltrf_83"/>
</dbReference>
<sequence>MSAPTVTDATAPVGKTAQPRSLESRWTRWALAALLAATAAFWSIRLGRMEWANDFYAGAVQAGTRSWKAFLFGSSDAGNSITVDKPPASLWPMELSARIFGLNSWSMLLPQVLIGVASVALLYLVVKRQFGAVAGLIAGAALAITPVATLMFRYNNPDALLVFVTIAAAWAMMRGVGDGRTRWLVLCGALVGVGFLTKQLQVMLVVPGLALAYLIAGPVRLWRRIVQLGAAALALVVAAGWWVALVALIPPADRPYVGGSTDNSFMNLTFGYNGMARLTGRHAFPEGFMPPGGPGHDWHGFGSNAGITRLFSSTTGGQISWLLPAALICLIVGLVLRGRSSRTDERRAQYLLWGGWLLSTGVVLSFMSGMFHDYYSVALAPAVAALVAVGVTDMWARRFTPWVAWTLAGTAAVTAVWSWVLLGRTPEFAPPLRWAVLVGGLIAAIAVALTYGLRGRRLQRRIGLWGIGLGAAAAIAGPLAYSIQTVGTPHHGGMVVAGPQVAGSRFPWMAPADADGPGAGPGGHGGGWMGQPPSPALVAELAQHSSGYTWVAATSGANEAAGYQLATGDAVMPVGGFSGSDPSPTLAQFQQDVAQGRIHYYIEGHRRGMHGGSGGDQARRLDTEGGKIADWVARTFTAKSVDGVTYWDLTMRRS</sequence>
<feature type="domain" description="Putative mannosyltransferase YkcA/B-like C-terminal" evidence="11">
    <location>
        <begin position="537"/>
        <end position="633"/>
    </location>
</feature>
<evidence type="ECO:0000256" key="2">
    <source>
        <dbReference type="ARBA" id="ARBA00022475"/>
    </source>
</evidence>
<evidence type="ECO:0000256" key="4">
    <source>
        <dbReference type="ARBA" id="ARBA00022679"/>
    </source>
</evidence>
<dbReference type="GO" id="GO:0009103">
    <property type="term" value="P:lipopolysaccharide biosynthetic process"/>
    <property type="evidence" value="ECO:0007669"/>
    <property type="project" value="UniProtKB-ARBA"/>
</dbReference>
<evidence type="ECO:0000256" key="8">
    <source>
        <dbReference type="SAM" id="MobiDB-lite"/>
    </source>
</evidence>
<name>I4BGN1_MYCCN</name>
<feature type="transmembrane region" description="Helical" evidence="9">
    <location>
        <begin position="228"/>
        <end position="249"/>
    </location>
</feature>
<proteinExistence type="predicted"/>
<keyword evidence="4 12" id="KW-0808">Transferase</keyword>
<evidence type="ECO:0000256" key="7">
    <source>
        <dbReference type="ARBA" id="ARBA00023136"/>
    </source>
</evidence>
<evidence type="ECO:0000256" key="1">
    <source>
        <dbReference type="ARBA" id="ARBA00004651"/>
    </source>
</evidence>
<dbReference type="PANTHER" id="PTHR33908:SF3">
    <property type="entry name" value="UNDECAPRENYL PHOSPHATE-ALPHA-4-AMINO-4-DEOXY-L-ARABINOSE ARABINOSYL TRANSFERASE"/>
    <property type="match status" value="1"/>
</dbReference>
<dbReference type="RefSeq" id="WP_014814919.1">
    <property type="nucleotide sequence ID" value="NC_018027.1"/>
</dbReference>
<keyword evidence="2" id="KW-1003">Cell membrane</keyword>
<keyword evidence="6 9" id="KW-1133">Transmembrane helix</keyword>
<dbReference type="Proteomes" id="UP000006057">
    <property type="component" value="Chromosome"/>
</dbReference>
<dbReference type="GO" id="GO:0016763">
    <property type="term" value="F:pentosyltransferase activity"/>
    <property type="evidence" value="ECO:0007669"/>
    <property type="project" value="TreeGrafter"/>
</dbReference>
<keyword evidence="3" id="KW-0328">Glycosyltransferase</keyword>
<keyword evidence="7 9" id="KW-0472">Membrane</keyword>
<feature type="region of interest" description="Disordered" evidence="8">
    <location>
        <begin position="514"/>
        <end position="534"/>
    </location>
</feature>
<feature type="transmembrane region" description="Helical" evidence="9">
    <location>
        <begin position="319"/>
        <end position="338"/>
    </location>
</feature>
<evidence type="ECO:0000256" key="6">
    <source>
        <dbReference type="ARBA" id="ARBA00022989"/>
    </source>
</evidence>
<dbReference type="InterPro" id="IPR038731">
    <property type="entry name" value="RgtA/B/C-like"/>
</dbReference>
<accession>I4BGN1</accession>
<dbReference type="Pfam" id="PF13231">
    <property type="entry name" value="PMT_2"/>
    <property type="match status" value="1"/>
</dbReference>
<feature type="domain" description="Glycosyltransferase RgtA/B/C/D-like" evidence="10">
    <location>
        <begin position="84"/>
        <end position="242"/>
    </location>
</feature>
<dbReference type="PANTHER" id="PTHR33908">
    <property type="entry name" value="MANNOSYLTRANSFERASE YKCB-RELATED"/>
    <property type="match status" value="1"/>
</dbReference>
<keyword evidence="13" id="KW-1185">Reference proteome</keyword>
<evidence type="ECO:0000313" key="12">
    <source>
        <dbReference type="EMBL" id="AFM16438.1"/>
    </source>
</evidence>
<dbReference type="STRING" id="710421.Mycch_1641"/>
<feature type="transmembrane region" description="Helical" evidence="9">
    <location>
        <begin position="159"/>
        <end position="177"/>
    </location>
</feature>
<protein>
    <submittedName>
        <fullName evidence="12">PMT family glycosyltransferase, 4-amino-4-deoxy-L-arabinose transferase</fullName>
    </submittedName>
</protein>
<feature type="transmembrane region" description="Helical" evidence="9">
    <location>
        <begin position="434"/>
        <end position="453"/>
    </location>
</feature>
<organism evidence="12 13">
    <name type="scientific">Mycolicibacterium chubuense (strain NBB4)</name>
    <name type="common">Mycobacterium chubuense</name>
    <dbReference type="NCBI Taxonomy" id="710421"/>
    <lineage>
        <taxon>Bacteria</taxon>
        <taxon>Bacillati</taxon>
        <taxon>Actinomycetota</taxon>
        <taxon>Actinomycetes</taxon>
        <taxon>Mycobacteriales</taxon>
        <taxon>Mycobacteriaceae</taxon>
        <taxon>Mycolicibacterium</taxon>
    </lineage>
</organism>
<evidence type="ECO:0000256" key="3">
    <source>
        <dbReference type="ARBA" id="ARBA00022676"/>
    </source>
</evidence>
<feature type="transmembrane region" description="Helical" evidence="9">
    <location>
        <begin position="132"/>
        <end position="152"/>
    </location>
</feature>
<feature type="compositionally biased region" description="Gly residues" evidence="8">
    <location>
        <begin position="517"/>
        <end position="529"/>
    </location>
</feature>
<evidence type="ECO:0000256" key="9">
    <source>
        <dbReference type="SAM" id="Phobius"/>
    </source>
</evidence>
<dbReference type="InterPro" id="IPR056785">
    <property type="entry name" value="YkcA/B-like_C"/>
</dbReference>
<dbReference type="Pfam" id="PF24878">
    <property type="entry name" value="YkcB_C"/>
    <property type="match status" value="1"/>
</dbReference>
<feature type="transmembrane region" description="Helical" evidence="9">
    <location>
        <begin position="26"/>
        <end position="44"/>
    </location>
</feature>
<feature type="transmembrane region" description="Helical" evidence="9">
    <location>
        <begin position="402"/>
        <end position="422"/>
    </location>
</feature>
<dbReference type="HOGENOM" id="CLU_007261_1_0_11"/>
<dbReference type="PATRIC" id="fig|710421.3.peg.1646"/>
<dbReference type="AlphaFoldDB" id="I4BGN1"/>
<evidence type="ECO:0000256" key="5">
    <source>
        <dbReference type="ARBA" id="ARBA00022692"/>
    </source>
</evidence>
<dbReference type="KEGG" id="mcb:Mycch_1641"/>
<dbReference type="eggNOG" id="COG1807">
    <property type="taxonomic scope" value="Bacteria"/>
</dbReference>
<feature type="transmembrane region" description="Helical" evidence="9">
    <location>
        <begin position="108"/>
        <end position="126"/>
    </location>
</feature>
<comment type="subcellular location">
    <subcellularLocation>
        <location evidence="1">Cell membrane</location>
        <topology evidence="1">Multi-pass membrane protein</topology>
    </subcellularLocation>
</comment>
<evidence type="ECO:0000259" key="10">
    <source>
        <dbReference type="Pfam" id="PF13231"/>
    </source>
</evidence>
<keyword evidence="5 9" id="KW-0812">Transmembrane</keyword>
<gene>
    <name evidence="12" type="ordered locus">Mycch_1641</name>
</gene>
<feature type="transmembrane region" description="Helical" evidence="9">
    <location>
        <begin position="350"/>
        <end position="368"/>
    </location>
</feature>
<dbReference type="GO" id="GO:0005886">
    <property type="term" value="C:plasma membrane"/>
    <property type="evidence" value="ECO:0007669"/>
    <property type="project" value="UniProtKB-SubCell"/>
</dbReference>
<evidence type="ECO:0000313" key="13">
    <source>
        <dbReference type="Proteomes" id="UP000006057"/>
    </source>
</evidence>
<dbReference type="EMBL" id="CP003053">
    <property type="protein sequence ID" value="AFM16438.1"/>
    <property type="molecule type" value="Genomic_DNA"/>
</dbReference>
<feature type="transmembrane region" description="Helical" evidence="9">
    <location>
        <begin position="462"/>
        <end position="481"/>
    </location>
</feature>
<reference evidence="12 13" key="1">
    <citation type="submission" date="2012-06" db="EMBL/GenBank/DDBJ databases">
        <title>Complete sequence of chromosome of Mycobacterium chubuense NBB4.</title>
        <authorList>
            <consortium name="US DOE Joint Genome Institute"/>
            <person name="Lucas S."/>
            <person name="Han J."/>
            <person name="Lapidus A."/>
            <person name="Cheng J.-F."/>
            <person name="Goodwin L."/>
            <person name="Pitluck S."/>
            <person name="Peters L."/>
            <person name="Mikhailova N."/>
            <person name="Teshima H."/>
            <person name="Detter J.C."/>
            <person name="Han C."/>
            <person name="Tapia R."/>
            <person name="Land M."/>
            <person name="Hauser L."/>
            <person name="Kyrpides N."/>
            <person name="Ivanova N."/>
            <person name="Pagani I."/>
            <person name="Mattes T."/>
            <person name="Holmes A."/>
            <person name="Rutledge P."/>
            <person name="Paulsen I."/>
            <person name="Coleman N."/>
            <person name="Woyke T."/>
        </authorList>
    </citation>
    <scope>NUCLEOTIDE SEQUENCE [LARGE SCALE GENOMIC DNA]</scope>
    <source>
        <strain evidence="12 13">NBB4</strain>
    </source>
</reference>
<feature type="transmembrane region" description="Helical" evidence="9">
    <location>
        <begin position="183"/>
        <end position="216"/>
    </location>
</feature>
<dbReference type="GO" id="GO:0010041">
    <property type="term" value="P:response to iron(III) ion"/>
    <property type="evidence" value="ECO:0007669"/>
    <property type="project" value="TreeGrafter"/>
</dbReference>